<dbReference type="InterPro" id="IPR005828">
    <property type="entry name" value="MFS_sugar_transport-like"/>
</dbReference>
<feature type="transmembrane region" description="Helical" evidence="7">
    <location>
        <begin position="97"/>
        <end position="115"/>
    </location>
</feature>
<dbReference type="PROSITE" id="PS50850">
    <property type="entry name" value="MFS"/>
    <property type="match status" value="1"/>
</dbReference>
<feature type="transmembrane region" description="Helical" evidence="7">
    <location>
        <begin position="469"/>
        <end position="489"/>
    </location>
</feature>
<evidence type="ECO:0000256" key="4">
    <source>
        <dbReference type="ARBA" id="ARBA00022692"/>
    </source>
</evidence>
<evidence type="ECO:0000256" key="3">
    <source>
        <dbReference type="ARBA" id="ARBA00022448"/>
    </source>
</evidence>
<dbReference type="InterPro" id="IPR005829">
    <property type="entry name" value="Sugar_transporter_CS"/>
</dbReference>
<feature type="transmembrane region" description="Helical" evidence="7">
    <location>
        <begin position="199"/>
        <end position="218"/>
    </location>
</feature>
<feature type="transmembrane region" description="Helical" evidence="7">
    <location>
        <begin position="32"/>
        <end position="54"/>
    </location>
</feature>
<evidence type="ECO:0000313" key="9">
    <source>
        <dbReference type="EMBL" id="KAL0868357.1"/>
    </source>
</evidence>
<feature type="transmembrane region" description="Helical" evidence="7">
    <location>
        <begin position="431"/>
        <end position="449"/>
    </location>
</feature>
<evidence type="ECO:0000256" key="2">
    <source>
        <dbReference type="ARBA" id="ARBA00008335"/>
    </source>
</evidence>
<keyword evidence="6 7" id="KW-0472">Membrane</keyword>
<evidence type="ECO:0000259" key="8">
    <source>
        <dbReference type="PROSITE" id="PS50850"/>
    </source>
</evidence>
<evidence type="ECO:0000256" key="6">
    <source>
        <dbReference type="ARBA" id="ARBA00023136"/>
    </source>
</evidence>
<accession>A0ABR3HD57</accession>
<evidence type="ECO:0000256" key="7">
    <source>
        <dbReference type="SAM" id="Phobius"/>
    </source>
</evidence>
<dbReference type="InterPro" id="IPR020846">
    <property type="entry name" value="MFS_dom"/>
</dbReference>
<dbReference type="PANTHER" id="PTHR23511:SF36">
    <property type="entry name" value="EG:BACR7A4.13 PROTEIN-RELATED"/>
    <property type="match status" value="1"/>
</dbReference>
<organism evidence="9 10">
    <name type="scientific">Loxostege sticticalis</name>
    <name type="common">Beet webworm moth</name>
    <dbReference type="NCBI Taxonomy" id="481309"/>
    <lineage>
        <taxon>Eukaryota</taxon>
        <taxon>Metazoa</taxon>
        <taxon>Ecdysozoa</taxon>
        <taxon>Arthropoda</taxon>
        <taxon>Hexapoda</taxon>
        <taxon>Insecta</taxon>
        <taxon>Pterygota</taxon>
        <taxon>Neoptera</taxon>
        <taxon>Endopterygota</taxon>
        <taxon>Lepidoptera</taxon>
        <taxon>Glossata</taxon>
        <taxon>Ditrysia</taxon>
        <taxon>Pyraloidea</taxon>
        <taxon>Crambidae</taxon>
        <taxon>Pyraustinae</taxon>
        <taxon>Loxostege</taxon>
    </lineage>
</organism>
<keyword evidence="4 7" id="KW-0812">Transmembrane</keyword>
<dbReference type="Gene3D" id="1.20.1250.20">
    <property type="entry name" value="MFS general substrate transporter like domains"/>
    <property type="match status" value="1"/>
</dbReference>
<proteinExistence type="inferred from homology"/>
<comment type="subcellular location">
    <subcellularLocation>
        <location evidence="1">Membrane</location>
        <topology evidence="1">Multi-pass membrane protein</topology>
    </subcellularLocation>
</comment>
<protein>
    <recommendedName>
        <fullName evidence="8">Major facilitator superfamily (MFS) profile domain-containing protein</fullName>
    </recommendedName>
</protein>
<feature type="transmembrane region" description="Helical" evidence="7">
    <location>
        <begin position="74"/>
        <end position="90"/>
    </location>
</feature>
<feature type="transmembrane region" description="Helical" evidence="7">
    <location>
        <begin position="156"/>
        <end position="179"/>
    </location>
</feature>
<feature type="domain" description="Major facilitator superfamily (MFS) profile" evidence="8">
    <location>
        <begin position="19"/>
        <end position="519"/>
    </location>
</feature>
<evidence type="ECO:0000256" key="5">
    <source>
        <dbReference type="ARBA" id="ARBA00022989"/>
    </source>
</evidence>
<evidence type="ECO:0000313" key="10">
    <source>
        <dbReference type="Proteomes" id="UP001549920"/>
    </source>
</evidence>
<keyword evidence="5 7" id="KW-1133">Transmembrane helix</keyword>
<dbReference type="Pfam" id="PF00083">
    <property type="entry name" value="Sugar_tr"/>
    <property type="match status" value="1"/>
</dbReference>
<evidence type="ECO:0000256" key="1">
    <source>
        <dbReference type="ARBA" id="ARBA00004141"/>
    </source>
</evidence>
<comment type="caution">
    <text evidence="9">The sequence shown here is derived from an EMBL/GenBank/DDBJ whole genome shotgun (WGS) entry which is preliminary data.</text>
</comment>
<feature type="transmembrane region" description="Helical" evidence="7">
    <location>
        <begin position="382"/>
        <end position="400"/>
    </location>
</feature>
<dbReference type="InterPro" id="IPR036259">
    <property type="entry name" value="MFS_trans_sf"/>
</dbReference>
<dbReference type="EMBL" id="JBEUOH010000021">
    <property type="protein sequence ID" value="KAL0868357.1"/>
    <property type="molecule type" value="Genomic_DNA"/>
</dbReference>
<reference evidence="9 10" key="1">
    <citation type="submission" date="2024-06" db="EMBL/GenBank/DDBJ databases">
        <title>A chromosome-level genome assembly of beet webworm, Loxostege sticticalis.</title>
        <authorList>
            <person name="Zhang Y."/>
        </authorList>
    </citation>
    <scope>NUCLEOTIDE SEQUENCE [LARGE SCALE GENOMIC DNA]</scope>
    <source>
        <strain evidence="9">AQ026</strain>
        <tissue evidence="9">Whole body</tissue>
    </source>
</reference>
<feature type="transmembrane region" description="Helical" evidence="7">
    <location>
        <begin position="291"/>
        <end position="312"/>
    </location>
</feature>
<sequence length="524" mass="57973">MSSNLKSLTKNSMEILEDGLVACTFGRFHVRLLFTTLAAQCATTMVTTTTSYILPIAECDLHMTIIQKGLLNSMPFFGQIGAAMFTGFAIDAFGRKIFLVSGLLGIFVCSVIEGSSQNFGMLVFGKLMEGLFSSFCFTTPAVMVSEFVHKGVRDRVLLVNASFMSISLILVALMSWAILPQKWDFVLSEDYFVLHSWNIYLYVCSIWSLIAGISYYYLPESPKFLLSHGQENEALEILKDIYKTNTGKDKSTFPIASLSASGTFTPSSKDTLKKQLTTALFEVKKLFRKPLFGRLTLFSVMTFVCLLAYSSLRLWYPQISTIVENYQKSHNQTDWFCVMITDYTESLPQNAKNTSFLETNFTVNQTEVCIPRISGSETYTNGMILGFMSLFGIGISTYAVVFFGHKILMFVLLLTCAACSGSLYWTNSLIAMALLISATCGLMQTALSLQQNLLVRVFPTTLRSLSIQIIVMIGRIGSLLGSVLFPVMLTYGCMVPFLVLSVLTLCVATSVYFLPSPNAGGGDK</sequence>
<dbReference type="Proteomes" id="UP001549920">
    <property type="component" value="Unassembled WGS sequence"/>
</dbReference>
<feature type="transmembrane region" description="Helical" evidence="7">
    <location>
        <begin position="495"/>
        <end position="514"/>
    </location>
</feature>
<dbReference type="PROSITE" id="PS00216">
    <property type="entry name" value="SUGAR_TRANSPORT_1"/>
    <property type="match status" value="1"/>
</dbReference>
<gene>
    <name evidence="9" type="ORF">ABMA27_007876</name>
</gene>
<keyword evidence="10" id="KW-1185">Reference proteome</keyword>
<name>A0ABR3HD57_LOXSC</name>
<comment type="similarity">
    <text evidence="2">Belongs to the major facilitator superfamily.</text>
</comment>
<keyword evidence="3" id="KW-0813">Transport</keyword>
<dbReference type="SUPFAM" id="SSF103473">
    <property type="entry name" value="MFS general substrate transporter"/>
    <property type="match status" value="1"/>
</dbReference>
<dbReference type="PANTHER" id="PTHR23511">
    <property type="entry name" value="SYNAPTIC VESICLE GLYCOPROTEIN 2"/>
    <property type="match status" value="1"/>
</dbReference>
<feature type="transmembrane region" description="Helical" evidence="7">
    <location>
        <begin position="121"/>
        <end position="144"/>
    </location>
</feature>